<dbReference type="Proteomes" id="UP000000305">
    <property type="component" value="Unassembled WGS sequence"/>
</dbReference>
<gene>
    <name evidence="1" type="ORF">DAPPUDRAFT_315259</name>
</gene>
<dbReference type="KEGG" id="dpx:DAPPUDRAFT_315259"/>
<sequence length="51" mass="5856">MWIPYRLRPISIIYQNVVDGRCSWLESIVNTTITISILKVVLDYVQEAGST</sequence>
<accession>E9G980</accession>
<dbReference type="EMBL" id="GL732535">
    <property type="protein sequence ID" value="EFX84095.1"/>
    <property type="molecule type" value="Genomic_DNA"/>
</dbReference>
<reference evidence="1 2" key="1">
    <citation type="journal article" date="2011" name="Science">
        <title>The ecoresponsive genome of Daphnia pulex.</title>
        <authorList>
            <person name="Colbourne J.K."/>
            <person name="Pfrender M.E."/>
            <person name="Gilbert D."/>
            <person name="Thomas W.K."/>
            <person name="Tucker A."/>
            <person name="Oakley T.H."/>
            <person name="Tokishita S."/>
            <person name="Aerts A."/>
            <person name="Arnold G.J."/>
            <person name="Basu M.K."/>
            <person name="Bauer D.J."/>
            <person name="Caceres C.E."/>
            <person name="Carmel L."/>
            <person name="Casola C."/>
            <person name="Choi J.H."/>
            <person name="Detter J.C."/>
            <person name="Dong Q."/>
            <person name="Dusheyko S."/>
            <person name="Eads B.D."/>
            <person name="Frohlich T."/>
            <person name="Geiler-Samerotte K.A."/>
            <person name="Gerlach D."/>
            <person name="Hatcher P."/>
            <person name="Jogdeo S."/>
            <person name="Krijgsveld J."/>
            <person name="Kriventseva E.V."/>
            <person name="Kultz D."/>
            <person name="Laforsch C."/>
            <person name="Lindquist E."/>
            <person name="Lopez J."/>
            <person name="Manak J.R."/>
            <person name="Muller J."/>
            <person name="Pangilinan J."/>
            <person name="Patwardhan R.P."/>
            <person name="Pitluck S."/>
            <person name="Pritham E.J."/>
            <person name="Rechtsteiner A."/>
            <person name="Rho M."/>
            <person name="Rogozin I.B."/>
            <person name="Sakarya O."/>
            <person name="Salamov A."/>
            <person name="Schaack S."/>
            <person name="Shapiro H."/>
            <person name="Shiga Y."/>
            <person name="Skalitzky C."/>
            <person name="Smith Z."/>
            <person name="Souvorov A."/>
            <person name="Sung W."/>
            <person name="Tang Z."/>
            <person name="Tsuchiya D."/>
            <person name="Tu H."/>
            <person name="Vos H."/>
            <person name="Wang M."/>
            <person name="Wolf Y.I."/>
            <person name="Yamagata H."/>
            <person name="Yamada T."/>
            <person name="Ye Y."/>
            <person name="Shaw J.R."/>
            <person name="Andrews J."/>
            <person name="Crease T.J."/>
            <person name="Tang H."/>
            <person name="Lucas S.M."/>
            <person name="Robertson H.M."/>
            <person name="Bork P."/>
            <person name="Koonin E.V."/>
            <person name="Zdobnov E.M."/>
            <person name="Grigoriev I.V."/>
            <person name="Lynch M."/>
            <person name="Boore J.L."/>
        </authorList>
    </citation>
    <scope>NUCLEOTIDE SEQUENCE [LARGE SCALE GENOMIC DNA]</scope>
</reference>
<protein>
    <submittedName>
        <fullName evidence="1">Uncharacterized protein</fullName>
    </submittedName>
</protein>
<evidence type="ECO:0000313" key="2">
    <source>
        <dbReference type="Proteomes" id="UP000000305"/>
    </source>
</evidence>
<name>E9G980_DAPPU</name>
<keyword evidence="2" id="KW-1185">Reference proteome</keyword>
<organism evidence="1 2">
    <name type="scientific">Daphnia pulex</name>
    <name type="common">Water flea</name>
    <dbReference type="NCBI Taxonomy" id="6669"/>
    <lineage>
        <taxon>Eukaryota</taxon>
        <taxon>Metazoa</taxon>
        <taxon>Ecdysozoa</taxon>
        <taxon>Arthropoda</taxon>
        <taxon>Crustacea</taxon>
        <taxon>Branchiopoda</taxon>
        <taxon>Diplostraca</taxon>
        <taxon>Cladocera</taxon>
        <taxon>Anomopoda</taxon>
        <taxon>Daphniidae</taxon>
        <taxon>Daphnia</taxon>
    </lineage>
</organism>
<proteinExistence type="predicted"/>
<dbReference type="InParanoid" id="E9G980"/>
<dbReference type="HOGENOM" id="CLU_3108480_0_0_1"/>
<dbReference type="AlphaFoldDB" id="E9G980"/>
<evidence type="ECO:0000313" key="1">
    <source>
        <dbReference type="EMBL" id="EFX84095.1"/>
    </source>
</evidence>